<dbReference type="Pfam" id="PF01575">
    <property type="entry name" value="MaoC_dehydratas"/>
    <property type="match status" value="1"/>
</dbReference>
<name>A0A5Q3Q954_9PSEU</name>
<reference evidence="4" key="1">
    <citation type="submission" date="2019-11" db="EMBL/GenBank/DDBJ databases">
        <title>The complete genome sequence of Saccharopolyspora sp. E2A.</title>
        <authorList>
            <person name="Zhang G."/>
        </authorList>
    </citation>
    <scope>NUCLEOTIDE SEQUENCE [LARGE SCALE GENOMIC DNA]</scope>
    <source>
        <strain evidence="4">E2A</strain>
    </source>
</reference>
<dbReference type="Gene3D" id="3.10.129.10">
    <property type="entry name" value="Hotdog Thioesterase"/>
    <property type="match status" value="1"/>
</dbReference>
<evidence type="ECO:0000256" key="1">
    <source>
        <dbReference type="ARBA" id="ARBA00005254"/>
    </source>
</evidence>
<dbReference type="KEGG" id="sace:GIY23_17060"/>
<accession>A0A5Q3Q954</accession>
<dbReference type="Gene3D" id="3.30.1050.10">
    <property type="entry name" value="SCP2 sterol-binding domain"/>
    <property type="match status" value="1"/>
</dbReference>
<gene>
    <name evidence="3" type="ORF">GIY23_17060</name>
</gene>
<dbReference type="InterPro" id="IPR036527">
    <property type="entry name" value="SCP2_sterol-bd_dom_sf"/>
</dbReference>
<dbReference type="InterPro" id="IPR029069">
    <property type="entry name" value="HotDog_dom_sf"/>
</dbReference>
<proteinExistence type="inferred from homology"/>
<evidence type="ECO:0000313" key="3">
    <source>
        <dbReference type="EMBL" id="QGK71002.1"/>
    </source>
</evidence>
<protein>
    <recommendedName>
        <fullName evidence="2">MaoC-like domain-containing protein</fullName>
    </recommendedName>
</protein>
<dbReference type="AlphaFoldDB" id="A0A5Q3Q954"/>
<evidence type="ECO:0000313" key="4">
    <source>
        <dbReference type="Proteomes" id="UP000371041"/>
    </source>
</evidence>
<dbReference type="SUPFAM" id="SSF54637">
    <property type="entry name" value="Thioesterase/thiol ester dehydrase-isomerase"/>
    <property type="match status" value="1"/>
</dbReference>
<dbReference type="PANTHER" id="PTHR43664:SF1">
    <property type="entry name" value="BETA-METHYLMALYL-COA DEHYDRATASE"/>
    <property type="match status" value="1"/>
</dbReference>
<comment type="similarity">
    <text evidence="1">Belongs to the enoyl-CoA hydratase/isomerase family.</text>
</comment>
<dbReference type="EMBL" id="CP045929">
    <property type="protein sequence ID" value="QGK71002.1"/>
    <property type="molecule type" value="Genomic_DNA"/>
</dbReference>
<dbReference type="InterPro" id="IPR052342">
    <property type="entry name" value="MCH/BMMD"/>
</dbReference>
<dbReference type="SUPFAM" id="SSF55718">
    <property type="entry name" value="SCP-like"/>
    <property type="match status" value="1"/>
</dbReference>
<evidence type="ECO:0000259" key="2">
    <source>
        <dbReference type="Pfam" id="PF01575"/>
    </source>
</evidence>
<organism evidence="3 4">
    <name type="scientific">Allosaccharopolyspora coralli</name>
    <dbReference type="NCBI Taxonomy" id="2665642"/>
    <lineage>
        <taxon>Bacteria</taxon>
        <taxon>Bacillati</taxon>
        <taxon>Actinomycetota</taxon>
        <taxon>Actinomycetes</taxon>
        <taxon>Pseudonocardiales</taxon>
        <taxon>Pseudonocardiaceae</taxon>
        <taxon>Allosaccharopolyspora</taxon>
    </lineage>
</organism>
<dbReference type="InterPro" id="IPR002539">
    <property type="entry name" value="MaoC-like_dom"/>
</dbReference>
<sequence>MTSMHFEDFAVGARYTSGTRTVTDQDLKAFTELSGDRHPLHVDGGSGRFDRPVLHAPFGQAVFFGLFHDLHLVDDTIVSVLDTQWQYRAPVYVGDTLRFEMTITRCRRTSKQDEGVVTRHVTLFNQDDVAVQDGTSAMLLRARTTGPDPVARAFGTVAWGSALAELAADDERFTSAIASWDGTIGLRCGADETQLRIYRGRVIDVSRRSPHGSTFTLGADESEWTELLTGDDNDFMQRAMRGRFQVSGSGYEYLRLTKVLHTLIDHARTLAQQGGSP</sequence>
<feature type="domain" description="MaoC-like" evidence="2">
    <location>
        <begin position="16"/>
        <end position="121"/>
    </location>
</feature>
<dbReference type="PANTHER" id="PTHR43664">
    <property type="entry name" value="MONOAMINE OXIDASE-RELATED"/>
    <property type="match status" value="1"/>
</dbReference>
<dbReference type="RefSeq" id="WP_154077579.1">
    <property type="nucleotide sequence ID" value="NZ_CP045929.1"/>
</dbReference>
<dbReference type="Proteomes" id="UP000371041">
    <property type="component" value="Chromosome"/>
</dbReference>
<keyword evidence="4" id="KW-1185">Reference proteome</keyword>